<keyword evidence="2" id="KW-1185">Reference proteome</keyword>
<evidence type="ECO:0000313" key="1">
    <source>
        <dbReference type="EMBL" id="GFS88976.1"/>
    </source>
</evidence>
<proteinExistence type="predicted"/>
<dbReference type="AlphaFoldDB" id="A0A8X6TAC7"/>
<sequence>MNGRDVMSATINSICHGKYHRRSSTKLRETTEAMNISKEPVCRDIESRFSQCCPLCQGCSRYTKRVPMNISNLFCWCSLNEAQHLMLFIRKR</sequence>
<dbReference type="EMBL" id="BMAW01099227">
    <property type="protein sequence ID" value="GFS88976.1"/>
    <property type="molecule type" value="Genomic_DNA"/>
</dbReference>
<protein>
    <submittedName>
        <fullName evidence="1">Uncharacterized protein</fullName>
    </submittedName>
</protein>
<name>A0A8X6TAC7_NEPPI</name>
<organism evidence="1 2">
    <name type="scientific">Nephila pilipes</name>
    <name type="common">Giant wood spider</name>
    <name type="synonym">Nephila maculata</name>
    <dbReference type="NCBI Taxonomy" id="299642"/>
    <lineage>
        <taxon>Eukaryota</taxon>
        <taxon>Metazoa</taxon>
        <taxon>Ecdysozoa</taxon>
        <taxon>Arthropoda</taxon>
        <taxon>Chelicerata</taxon>
        <taxon>Arachnida</taxon>
        <taxon>Araneae</taxon>
        <taxon>Araneomorphae</taxon>
        <taxon>Entelegynae</taxon>
        <taxon>Araneoidea</taxon>
        <taxon>Nephilidae</taxon>
        <taxon>Nephila</taxon>
    </lineage>
</organism>
<evidence type="ECO:0000313" key="2">
    <source>
        <dbReference type="Proteomes" id="UP000887013"/>
    </source>
</evidence>
<reference evidence="1" key="1">
    <citation type="submission" date="2020-08" db="EMBL/GenBank/DDBJ databases">
        <title>Multicomponent nature underlies the extraordinary mechanical properties of spider dragline silk.</title>
        <authorList>
            <person name="Kono N."/>
            <person name="Nakamura H."/>
            <person name="Mori M."/>
            <person name="Yoshida Y."/>
            <person name="Ohtoshi R."/>
            <person name="Malay A.D."/>
            <person name="Moran D.A.P."/>
            <person name="Tomita M."/>
            <person name="Numata K."/>
            <person name="Arakawa K."/>
        </authorList>
    </citation>
    <scope>NUCLEOTIDE SEQUENCE</scope>
</reference>
<gene>
    <name evidence="1" type="ORF">NPIL_566601</name>
</gene>
<comment type="caution">
    <text evidence="1">The sequence shown here is derived from an EMBL/GenBank/DDBJ whole genome shotgun (WGS) entry which is preliminary data.</text>
</comment>
<accession>A0A8X6TAC7</accession>
<dbReference type="Proteomes" id="UP000887013">
    <property type="component" value="Unassembled WGS sequence"/>
</dbReference>